<dbReference type="PATRIC" id="fig|1265816.5.peg.2319"/>
<evidence type="ECO:0000313" key="2">
    <source>
        <dbReference type="EMBL" id="EUJ43645.1"/>
    </source>
</evidence>
<dbReference type="EMBL" id="AODL01000021">
    <property type="protein sequence ID" value="EUJ43645.1"/>
    <property type="molecule type" value="Genomic_DNA"/>
</dbReference>
<reference evidence="2 3" key="1">
    <citation type="journal article" date="2014" name="Int. J. Syst. Evol. Microbiol.">
        <title>Listeria floridensis sp. nov., Listeria aquatica sp. nov., Listeria cornellensis sp. nov., Listeria riparia sp. nov. and Listeria grandensis sp. nov., from agricultural and natural environments.</title>
        <authorList>
            <person name="den Bakker H.C."/>
            <person name="Warchocki S."/>
            <person name="Wright E.M."/>
            <person name="Allred A.F."/>
            <person name="Ahlstrom C."/>
            <person name="Manuel C.S."/>
            <person name="Stasiewicz M.J."/>
            <person name="Burrell A."/>
            <person name="Roof S."/>
            <person name="Strawn L."/>
            <person name="Fortes E.D."/>
            <person name="Nightingale K.K."/>
            <person name="Kephart D."/>
            <person name="Wiedmann M."/>
        </authorList>
    </citation>
    <scope>NUCLEOTIDE SEQUENCE [LARGE SCALE GENOMIC DNA]</scope>
    <source>
        <strain evidence="2 3">FSL S10-1204</strain>
    </source>
</reference>
<name>W7D3U9_9LIST</name>
<proteinExistence type="predicted"/>
<dbReference type="Proteomes" id="UP000019248">
    <property type="component" value="Unassembled WGS sequence"/>
</dbReference>
<dbReference type="InterPro" id="IPR048427">
    <property type="entry name" value="YpoC"/>
</dbReference>
<dbReference type="RefSeq" id="WP_241434156.1">
    <property type="nucleotide sequence ID" value="NZ_AODL01000021.1"/>
</dbReference>
<organism evidence="2 3">
    <name type="scientific">Listeria riparia FSL S10-1204</name>
    <dbReference type="NCBI Taxonomy" id="1265816"/>
    <lineage>
        <taxon>Bacteria</taxon>
        <taxon>Bacillati</taxon>
        <taxon>Bacillota</taxon>
        <taxon>Bacilli</taxon>
        <taxon>Bacillales</taxon>
        <taxon>Listeriaceae</taxon>
        <taxon>Listeria</taxon>
    </lineage>
</organism>
<comment type="caution">
    <text evidence="2">The sequence shown here is derived from an EMBL/GenBank/DDBJ whole genome shotgun (WGS) entry which is preliminary data.</text>
</comment>
<sequence length="169" mass="20033">MRKNWSTRFFKSPHVATYELDEDSIFVSGLPFWQEQLFYTRGRGEMPWHTDPARACQRMAKQWKNIAQELDASFKLRETPDMAIIRDGIGIYLSMLFWSNRRPVQLDNLEEHMKTLEVIPMNLEERLMFVMGRPDGYPAFKQLNELVKEQRKLVLKTTYLKEGSLPTIM</sequence>
<protein>
    <recommendedName>
        <fullName evidence="1">YpoC-like domain-containing protein</fullName>
    </recommendedName>
</protein>
<dbReference type="AlphaFoldDB" id="W7D3U9"/>
<gene>
    <name evidence="2" type="ORF">PRIP_11769</name>
</gene>
<evidence type="ECO:0000313" key="3">
    <source>
        <dbReference type="Proteomes" id="UP000019248"/>
    </source>
</evidence>
<dbReference type="Pfam" id="PF21747">
    <property type="entry name" value="YpoC"/>
    <property type="match status" value="1"/>
</dbReference>
<evidence type="ECO:0000259" key="1">
    <source>
        <dbReference type="Pfam" id="PF21747"/>
    </source>
</evidence>
<keyword evidence="3" id="KW-1185">Reference proteome</keyword>
<feature type="domain" description="YpoC-like" evidence="1">
    <location>
        <begin position="56"/>
        <end position="161"/>
    </location>
</feature>
<accession>W7D3U9</accession>